<keyword evidence="9" id="KW-1185">Reference proteome</keyword>
<dbReference type="InterPro" id="IPR050121">
    <property type="entry name" value="Cytochrome_P450_monoxygenase"/>
</dbReference>
<keyword evidence="6" id="KW-0560">Oxidoreductase</keyword>
<evidence type="ECO:0000256" key="6">
    <source>
        <dbReference type="RuleBase" id="RU000461"/>
    </source>
</evidence>
<dbReference type="Proteomes" id="UP000799440">
    <property type="component" value="Unassembled WGS sequence"/>
</dbReference>
<keyword evidence="5 6" id="KW-0349">Heme</keyword>
<feature type="binding site" description="axial binding residue" evidence="5">
    <location>
        <position position="466"/>
    </location>
    <ligand>
        <name>heme</name>
        <dbReference type="ChEBI" id="CHEBI:30413"/>
    </ligand>
    <ligandPart>
        <name>Fe</name>
        <dbReference type="ChEBI" id="CHEBI:18248"/>
    </ligandPart>
</feature>
<dbReference type="PRINTS" id="PR00463">
    <property type="entry name" value="EP450I"/>
</dbReference>
<keyword evidence="4 5" id="KW-0408">Iron</keyword>
<feature type="transmembrane region" description="Helical" evidence="7">
    <location>
        <begin position="44"/>
        <end position="62"/>
    </location>
</feature>
<dbReference type="GO" id="GO:0020037">
    <property type="term" value="F:heme binding"/>
    <property type="evidence" value="ECO:0007669"/>
    <property type="project" value="InterPro"/>
</dbReference>
<name>A0A6A6UYJ8_9PLEO</name>
<feature type="transmembrane region" description="Helical" evidence="7">
    <location>
        <begin position="16"/>
        <end position="38"/>
    </location>
</feature>
<comment type="similarity">
    <text evidence="2 6">Belongs to the cytochrome P450 family.</text>
</comment>
<dbReference type="InterPro" id="IPR036396">
    <property type="entry name" value="Cyt_P450_sf"/>
</dbReference>
<dbReference type="Gene3D" id="1.10.630.10">
    <property type="entry name" value="Cytochrome P450"/>
    <property type="match status" value="1"/>
</dbReference>
<reference evidence="8" key="1">
    <citation type="journal article" date="2020" name="Stud. Mycol.">
        <title>101 Dothideomycetes genomes: a test case for predicting lifestyles and emergence of pathogens.</title>
        <authorList>
            <person name="Haridas S."/>
            <person name="Albert R."/>
            <person name="Binder M."/>
            <person name="Bloem J."/>
            <person name="Labutti K."/>
            <person name="Salamov A."/>
            <person name="Andreopoulos B."/>
            <person name="Baker S."/>
            <person name="Barry K."/>
            <person name="Bills G."/>
            <person name="Bluhm B."/>
            <person name="Cannon C."/>
            <person name="Castanera R."/>
            <person name="Culley D."/>
            <person name="Daum C."/>
            <person name="Ezra D."/>
            <person name="Gonzalez J."/>
            <person name="Henrissat B."/>
            <person name="Kuo A."/>
            <person name="Liang C."/>
            <person name="Lipzen A."/>
            <person name="Lutzoni F."/>
            <person name="Magnuson J."/>
            <person name="Mondo S."/>
            <person name="Nolan M."/>
            <person name="Ohm R."/>
            <person name="Pangilinan J."/>
            <person name="Park H.-J."/>
            <person name="Ramirez L."/>
            <person name="Alfaro M."/>
            <person name="Sun H."/>
            <person name="Tritt A."/>
            <person name="Yoshinaga Y."/>
            <person name="Zwiers L.-H."/>
            <person name="Turgeon B."/>
            <person name="Goodwin S."/>
            <person name="Spatafora J."/>
            <person name="Crous P."/>
            <person name="Grigoriev I."/>
        </authorList>
    </citation>
    <scope>NUCLEOTIDE SEQUENCE</scope>
    <source>
        <strain evidence="8">CBS 119925</strain>
    </source>
</reference>
<gene>
    <name evidence="8" type="ORF">M011DRAFT_462363</name>
</gene>
<evidence type="ECO:0000256" key="7">
    <source>
        <dbReference type="SAM" id="Phobius"/>
    </source>
</evidence>
<dbReference type="InterPro" id="IPR001128">
    <property type="entry name" value="Cyt_P450"/>
</dbReference>
<dbReference type="GO" id="GO:0005506">
    <property type="term" value="F:iron ion binding"/>
    <property type="evidence" value="ECO:0007669"/>
    <property type="project" value="InterPro"/>
</dbReference>
<keyword evidence="3 5" id="KW-0479">Metal-binding</keyword>
<dbReference type="InterPro" id="IPR002401">
    <property type="entry name" value="Cyt_P450_E_grp-I"/>
</dbReference>
<evidence type="ECO:0000256" key="2">
    <source>
        <dbReference type="ARBA" id="ARBA00010617"/>
    </source>
</evidence>
<organism evidence="8 9">
    <name type="scientific">Sporormia fimetaria CBS 119925</name>
    <dbReference type="NCBI Taxonomy" id="1340428"/>
    <lineage>
        <taxon>Eukaryota</taxon>
        <taxon>Fungi</taxon>
        <taxon>Dikarya</taxon>
        <taxon>Ascomycota</taxon>
        <taxon>Pezizomycotina</taxon>
        <taxon>Dothideomycetes</taxon>
        <taxon>Pleosporomycetidae</taxon>
        <taxon>Pleosporales</taxon>
        <taxon>Sporormiaceae</taxon>
        <taxon>Sporormia</taxon>
    </lineage>
</organism>
<comment type="cofactor">
    <cofactor evidence="1 5">
        <name>heme</name>
        <dbReference type="ChEBI" id="CHEBI:30413"/>
    </cofactor>
</comment>
<evidence type="ECO:0000256" key="3">
    <source>
        <dbReference type="ARBA" id="ARBA00022723"/>
    </source>
</evidence>
<keyword evidence="7" id="KW-0812">Transmembrane</keyword>
<dbReference type="InterPro" id="IPR017972">
    <property type="entry name" value="Cyt_P450_CS"/>
</dbReference>
<dbReference type="AlphaFoldDB" id="A0A6A6UYJ8"/>
<dbReference type="PANTHER" id="PTHR24305:SF232">
    <property type="entry name" value="P450, PUTATIVE (EUROFUNG)-RELATED"/>
    <property type="match status" value="1"/>
</dbReference>
<protein>
    <submittedName>
        <fullName evidence="8">Cytochrome P450</fullName>
    </submittedName>
</protein>
<dbReference type="PANTHER" id="PTHR24305">
    <property type="entry name" value="CYTOCHROME P450"/>
    <property type="match status" value="1"/>
</dbReference>
<keyword evidence="6" id="KW-0503">Monooxygenase</keyword>
<keyword evidence="7" id="KW-0472">Membrane</keyword>
<accession>A0A6A6UYJ8</accession>
<dbReference type="PRINTS" id="PR00385">
    <property type="entry name" value="P450"/>
</dbReference>
<keyword evidence="7" id="KW-1133">Transmembrane helix</keyword>
<dbReference type="PROSITE" id="PS00086">
    <property type="entry name" value="CYTOCHROME_P450"/>
    <property type="match status" value="1"/>
</dbReference>
<evidence type="ECO:0000313" key="8">
    <source>
        <dbReference type="EMBL" id="KAF2742544.1"/>
    </source>
</evidence>
<dbReference type="OrthoDB" id="3934656at2759"/>
<dbReference type="Pfam" id="PF00067">
    <property type="entry name" value="p450"/>
    <property type="match status" value="1"/>
</dbReference>
<evidence type="ECO:0000256" key="5">
    <source>
        <dbReference type="PIRSR" id="PIRSR602401-1"/>
    </source>
</evidence>
<proteinExistence type="inferred from homology"/>
<dbReference type="GO" id="GO:0004497">
    <property type="term" value="F:monooxygenase activity"/>
    <property type="evidence" value="ECO:0007669"/>
    <property type="project" value="UniProtKB-KW"/>
</dbReference>
<evidence type="ECO:0000313" key="9">
    <source>
        <dbReference type="Proteomes" id="UP000799440"/>
    </source>
</evidence>
<evidence type="ECO:0000256" key="1">
    <source>
        <dbReference type="ARBA" id="ARBA00001971"/>
    </source>
</evidence>
<evidence type="ECO:0000256" key="4">
    <source>
        <dbReference type="ARBA" id="ARBA00023004"/>
    </source>
</evidence>
<dbReference type="SUPFAM" id="SSF48264">
    <property type="entry name" value="Cytochrome P450"/>
    <property type="match status" value="1"/>
</dbReference>
<dbReference type="GO" id="GO:0016705">
    <property type="term" value="F:oxidoreductase activity, acting on paired donors, with incorporation or reduction of molecular oxygen"/>
    <property type="evidence" value="ECO:0007669"/>
    <property type="project" value="InterPro"/>
</dbReference>
<dbReference type="EMBL" id="MU006607">
    <property type="protein sequence ID" value="KAF2742544.1"/>
    <property type="molecule type" value="Genomic_DNA"/>
</dbReference>
<sequence>MALLSSLTLYASPTNIALALIGGAFASLLCLFIFRIYFHPLAKFPGPWYAAATSLTGAAVLYKRKHQQWMAQLIQKYGKDTPIRVGPNQLLFSSSAALKDIYWNPKTNTKTSYYSSGALGPTSLFGVLPSDDHRALRKALSNAPWTIGQLMNTWEARFGDLVTLFIQKMHDHAAAQRTVNLGEKCSEFAVDIMTMIAFGEPWGCVERQDEYRGIIRNFRKDLDFVGLTMTWEFLRDRILHSNLLAPLISRFALPNEKTQAGMGFLIREADRQVTAREKQNKEKEFEGQPDFLQHLFNAQFSDGSSLSPTQKHANTVLLIQAGADTTGVALTGTMREVLLHPDVYARIRAEIDAADKAGHLSKPILYRETRAHLPFLTACLKETLRLHPPSTSILPRVAPKEGIIVDGHFVPGGAHITCHIGTSNRNPEIWGQDAQDFRPERWLESPEKTTQMESMLLSFGHGPRGCLGKDIAFMEMYKLLPEIFRHFDLELVHPGDYVHQGPIQWVSGVQARFIARKKA</sequence>